<organism evidence="1 2">
    <name type="scientific">Piedraia hortae CBS 480.64</name>
    <dbReference type="NCBI Taxonomy" id="1314780"/>
    <lineage>
        <taxon>Eukaryota</taxon>
        <taxon>Fungi</taxon>
        <taxon>Dikarya</taxon>
        <taxon>Ascomycota</taxon>
        <taxon>Pezizomycotina</taxon>
        <taxon>Dothideomycetes</taxon>
        <taxon>Dothideomycetidae</taxon>
        <taxon>Capnodiales</taxon>
        <taxon>Piedraiaceae</taxon>
        <taxon>Piedraia</taxon>
    </lineage>
</organism>
<dbReference type="EMBL" id="MU006017">
    <property type="protein sequence ID" value="KAF2858129.1"/>
    <property type="molecule type" value="Genomic_DNA"/>
</dbReference>
<gene>
    <name evidence="1" type="ORF">K470DRAFT_266297</name>
</gene>
<dbReference type="Proteomes" id="UP000799421">
    <property type="component" value="Unassembled WGS sequence"/>
</dbReference>
<evidence type="ECO:0000313" key="1">
    <source>
        <dbReference type="EMBL" id="KAF2858129.1"/>
    </source>
</evidence>
<reference evidence="1" key="1">
    <citation type="journal article" date="2020" name="Stud. Mycol.">
        <title>101 Dothideomycetes genomes: a test case for predicting lifestyles and emergence of pathogens.</title>
        <authorList>
            <person name="Haridas S."/>
            <person name="Albert R."/>
            <person name="Binder M."/>
            <person name="Bloem J."/>
            <person name="Labutti K."/>
            <person name="Salamov A."/>
            <person name="Andreopoulos B."/>
            <person name="Baker S."/>
            <person name="Barry K."/>
            <person name="Bills G."/>
            <person name="Bluhm B."/>
            <person name="Cannon C."/>
            <person name="Castanera R."/>
            <person name="Culley D."/>
            <person name="Daum C."/>
            <person name="Ezra D."/>
            <person name="Gonzalez J."/>
            <person name="Henrissat B."/>
            <person name="Kuo A."/>
            <person name="Liang C."/>
            <person name="Lipzen A."/>
            <person name="Lutzoni F."/>
            <person name="Magnuson J."/>
            <person name="Mondo S."/>
            <person name="Nolan M."/>
            <person name="Ohm R."/>
            <person name="Pangilinan J."/>
            <person name="Park H.-J."/>
            <person name="Ramirez L."/>
            <person name="Alfaro M."/>
            <person name="Sun H."/>
            <person name="Tritt A."/>
            <person name="Yoshinaga Y."/>
            <person name="Zwiers L.-H."/>
            <person name="Turgeon B."/>
            <person name="Goodwin S."/>
            <person name="Spatafora J."/>
            <person name="Crous P."/>
            <person name="Grigoriev I."/>
        </authorList>
    </citation>
    <scope>NUCLEOTIDE SEQUENCE</scope>
    <source>
        <strain evidence="1">CBS 480.64</strain>
    </source>
</reference>
<proteinExistence type="predicted"/>
<protein>
    <submittedName>
        <fullName evidence="1">Uncharacterized protein</fullName>
    </submittedName>
</protein>
<name>A0A6A7BTS1_9PEZI</name>
<keyword evidence="2" id="KW-1185">Reference proteome</keyword>
<evidence type="ECO:0000313" key="2">
    <source>
        <dbReference type="Proteomes" id="UP000799421"/>
    </source>
</evidence>
<sequence length="174" mass="19429">MADSLSALLADLKRTTLTPFHTPFLPQTQGIIMVDSITPSLVRLQRGVRAFDTRRKTAQMIFGHLHMSIADIPAASGSPLTSIQVIAVVGSTSSIEKLNAGRMSPKWVIYGLWSAQENRKILDWASNLLLQIFTIRRGLTRTTILRLKPFMERPLATSEIFGGKPWITPRFTKI</sequence>
<dbReference type="AlphaFoldDB" id="A0A6A7BTS1"/>
<accession>A0A6A7BTS1</accession>